<name>A0A6A7AIY9_9PLEO</name>
<organism evidence="2 3">
    <name type="scientific">Ophiobolus disseminans</name>
    <dbReference type="NCBI Taxonomy" id="1469910"/>
    <lineage>
        <taxon>Eukaryota</taxon>
        <taxon>Fungi</taxon>
        <taxon>Dikarya</taxon>
        <taxon>Ascomycota</taxon>
        <taxon>Pezizomycotina</taxon>
        <taxon>Dothideomycetes</taxon>
        <taxon>Pleosporomycetidae</taxon>
        <taxon>Pleosporales</taxon>
        <taxon>Pleosporineae</taxon>
        <taxon>Phaeosphaeriaceae</taxon>
        <taxon>Ophiobolus</taxon>
    </lineage>
</organism>
<evidence type="ECO:0000313" key="2">
    <source>
        <dbReference type="EMBL" id="KAF2832555.1"/>
    </source>
</evidence>
<dbReference type="EMBL" id="MU006217">
    <property type="protein sequence ID" value="KAF2832555.1"/>
    <property type="molecule type" value="Genomic_DNA"/>
</dbReference>
<dbReference type="GO" id="GO:0030414">
    <property type="term" value="F:peptidase inhibitor activity"/>
    <property type="evidence" value="ECO:0007669"/>
    <property type="project" value="TreeGrafter"/>
</dbReference>
<dbReference type="SUPFAM" id="SSF49777">
    <property type="entry name" value="PEBP-like"/>
    <property type="match status" value="1"/>
</dbReference>
<keyword evidence="1" id="KW-0732">Signal</keyword>
<dbReference type="GO" id="GO:0005543">
    <property type="term" value="F:phospholipid binding"/>
    <property type="evidence" value="ECO:0007669"/>
    <property type="project" value="TreeGrafter"/>
</dbReference>
<feature type="signal peptide" evidence="1">
    <location>
        <begin position="1"/>
        <end position="17"/>
    </location>
</feature>
<dbReference type="Pfam" id="PF01161">
    <property type="entry name" value="PBP"/>
    <property type="match status" value="1"/>
</dbReference>
<sequence length="197" mass="20746">MKFTTALLSVLVAEVCAQSTPVGFAPVANTTLDVYYGTQYISPGIVVKKSITQKAPVIGLTNVTLSGKYLLAMIDIDGSQGGKVTTVLHALLQDYTPSSPATIQNGTTVLKTTATTPSSYFGPAPPAGAPPTHRYVFLLHEQPANFAVPAAHKSAVSSRFAIDWPKFIVDAGLKPPVAGNYLQVKSGDNTKRVAWSA</sequence>
<dbReference type="PANTHER" id="PTHR11362">
    <property type="entry name" value="PHOSPHATIDYLETHANOLAMINE-BINDING PROTEIN"/>
    <property type="match status" value="1"/>
</dbReference>
<dbReference type="AlphaFoldDB" id="A0A6A7AIY9"/>
<feature type="chain" id="PRO_5025611662" evidence="1">
    <location>
        <begin position="18"/>
        <end position="197"/>
    </location>
</feature>
<dbReference type="GO" id="GO:0030162">
    <property type="term" value="P:regulation of proteolysis"/>
    <property type="evidence" value="ECO:0007669"/>
    <property type="project" value="TreeGrafter"/>
</dbReference>
<dbReference type="InterPro" id="IPR035810">
    <property type="entry name" value="PEBP_euk"/>
</dbReference>
<proteinExistence type="predicted"/>
<dbReference type="Proteomes" id="UP000799424">
    <property type="component" value="Unassembled WGS sequence"/>
</dbReference>
<evidence type="ECO:0000313" key="3">
    <source>
        <dbReference type="Proteomes" id="UP000799424"/>
    </source>
</evidence>
<dbReference type="PANTHER" id="PTHR11362:SF141">
    <property type="entry name" value="PHOSPHATIDYLETHANOLAMINE-BINDING PROTEIN"/>
    <property type="match status" value="1"/>
</dbReference>
<dbReference type="GO" id="GO:0046578">
    <property type="term" value="P:regulation of Ras protein signal transduction"/>
    <property type="evidence" value="ECO:0007669"/>
    <property type="project" value="TreeGrafter"/>
</dbReference>
<dbReference type="InterPro" id="IPR008914">
    <property type="entry name" value="PEBP"/>
</dbReference>
<keyword evidence="3" id="KW-1185">Reference proteome</keyword>
<dbReference type="Gene3D" id="3.90.280.10">
    <property type="entry name" value="PEBP-like"/>
    <property type="match status" value="1"/>
</dbReference>
<dbReference type="InterPro" id="IPR036610">
    <property type="entry name" value="PEBP-like_sf"/>
</dbReference>
<reference evidence="2" key="1">
    <citation type="journal article" date="2020" name="Stud. Mycol.">
        <title>101 Dothideomycetes genomes: a test case for predicting lifestyles and emergence of pathogens.</title>
        <authorList>
            <person name="Haridas S."/>
            <person name="Albert R."/>
            <person name="Binder M."/>
            <person name="Bloem J."/>
            <person name="Labutti K."/>
            <person name="Salamov A."/>
            <person name="Andreopoulos B."/>
            <person name="Baker S."/>
            <person name="Barry K."/>
            <person name="Bills G."/>
            <person name="Bluhm B."/>
            <person name="Cannon C."/>
            <person name="Castanera R."/>
            <person name="Culley D."/>
            <person name="Daum C."/>
            <person name="Ezra D."/>
            <person name="Gonzalez J."/>
            <person name="Henrissat B."/>
            <person name="Kuo A."/>
            <person name="Liang C."/>
            <person name="Lipzen A."/>
            <person name="Lutzoni F."/>
            <person name="Magnuson J."/>
            <person name="Mondo S."/>
            <person name="Nolan M."/>
            <person name="Ohm R."/>
            <person name="Pangilinan J."/>
            <person name="Park H.-J."/>
            <person name="Ramirez L."/>
            <person name="Alfaro M."/>
            <person name="Sun H."/>
            <person name="Tritt A."/>
            <person name="Yoshinaga Y."/>
            <person name="Zwiers L.-H."/>
            <person name="Turgeon B."/>
            <person name="Goodwin S."/>
            <person name="Spatafora J."/>
            <person name="Crous P."/>
            <person name="Grigoriev I."/>
        </authorList>
    </citation>
    <scope>NUCLEOTIDE SEQUENCE</scope>
    <source>
        <strain evidence="2">CBS 113818</strain>
    </source>
</reference>
<evidence type="ECO:0000256" key="1">
    <source>
        <dbReference type="SAM" id="SignalP"/>
    </source>
</evidence>
<protein>
    <submittedName>
        <fullName evidence="2">PEBP-like protein</fullName>
    </submittedName>
</protein>
<dbReference type="OrthoDB" id="2506647at2759"/>
<accession>A0A6A7AIY9</accession>
<gene>
    <name evidence="2" type="ORF">CC86DRAFT_280128</name>
</gene>